<evidence type="ECO:0000259" key="6">
    <source>
        <dbReference type="PROSITE" id="PS51999"/>
    </source>
</evidence>
<dbReference type="Proteomes" id="UP000032141">
    <property type="component" value="Chromosome C6"/>
</dbReference>
<protein>
    <recommendedName>
        <fullName evidence="6">GRF-type domain-containing protein</fullName>
    </recommendedName>
</protein>
<dbReference type="InterPro" id="IPR010666">
    <property type="entry name" value="Znf_GRF"/>
</dbReference>
<feature type="region of interest" description="Disordered" evidence="5">
    <location>
        <begin position="119"/>
        <end position="144"/>
    </location>
</feature>
<proteinExistence type="predicted"/>
<keyword evidence="2 4" id="KW-0863">Zinc-finger</keyword>
<dbReference type="KEGG" id="boe:106297960"/>
<evidence type="ECO:0000313" key="8">
    <source>
        <dbReference type="Proteomes" id="UP000032141"/>
    </source>
</evidence>
<evidence type="ECO:0000256" key="1">
    <source>
        <dbReference type="ARBA" id="ARBA00022723"/>
    </source>
</evidence>
<accession>A0A0D3CXL2</accession>
<dbReference type="EnsemblPlants" id="Bo6g095200.1">
    <property type="protein sequence ID" value="Bo6g095200.1"/>
    <property type="gene ID" value="Bo6g095200"/>
</dbReference>
<name>A0A0D3CXL2_BRAOL</name>
<evidence type="ECO:0000313" key="7">
    <source>
        <dbReference type="EnsemblPlants" id="Bo6g095200.1"/>
    </source>
</evidence>
<dbReference type="GO" id="GO:0008270">
    <property type="term" value="F:zinc ion binding"/>
    <property type="evidence" value="ECO:0007669"/>
    <property type="project" value="UniProtKB-KW"/>
</dbReference>
<evidence type="ECO:0000256" key="5">
    <source>
        <dbReference type="SAM" id="MobiDB-lite"/>
    </source>
</evidence>
<feature type="compositionally biased region" description="Polar residues" evidence="5">
    <location>
        <begin position="120"/>
        <end position="144"/>
    </location>
</feature>
<evidence type="ECO:0000256" key="4">
    <source>
        <dbReference type="PROSITE-ProRule" id="PRU01343"/>
    </source>
</evidence>
<reference evidence="7" key="2">
    <citation type="submission" date="2015-03" db="UniProtKB">
        <authorList>
            <consortium name="EnsemblPlants"/>
        </authorList>
    </citation>
    <scope>IDENTIFICATION</scope>
</reference>
<dbReference type="AlphaFoldDB" id="A0A0D3CXL2"/>
<keyword evidence="8" id="KW-1185">Reference proteome</keyword>
<keyword evidence="3" id="KW-0862">Zinc</keyword>
<organism evidence="7 8">
    <name type="scientific">Brassica oleracea var. oleracea</name>
    <dbReference type="NCBI Taxonomy" id="109376"/>
    <lineage>
        <taxon>Eukaryota</taxon>
        <taxon>Viridiplantae</taxon>
        <taxon>Streptophyta</taxon>
        <taxon>Embryophyta</taxon>
        <taxon>Tracheophyta</taxon>
        <taxon>Spermatophyta</taxon>
        <taxon>Magnoliopsida</taxon>
        <taxon>eudicotyledons</taxon>
        <taxon>Gunneridae</taxon>
        <taxon>Pentapetalae</taxon>
        <taxon>rosids</taxon>
        <taxon>malvids</taxon>
        <taxon>Brassicales</taxon>
        <taxon>Brassicaceae</taxon>
        <taxon>Brassiceae</taxon>
        <taxon>Brassica</taxon>
    </lineage>
</organism>
<feature type="domain" description="GRF-type" evidence="6">
    <location>
        <begin position="23"/>
        <end position="66"/>
    </location>
</feature>
<evidence type="ECO:0000256" key="3">
    <source>
        <dbReference type="ARBA" id="ARBA00022833"/>
    </source>
</evidence>
<dbReference type="HOGENOM" id="CLU_134040_1_0_1"/>
<evidence type="ECO:0000256" key="2">
    <source>
        <dbReference type="ARBA" id="ARBA00022771"/>
    </source>
</evidence>
<keyword evidence="1" id="KW-0479">Metal-binding</keyword>
<dbReference type="GeneID" id="106297960"/>
<dbReference type="Gramene" id="Bo6g095200.1">
    <property type="protein sequence ID" value="Bo6g095200.1"/>
    <property type="gene ID" value="Bo6g095200"/>
</dbReference>
<reference evidence="7 8" key="1">
    <citation type="journal article" date="2014" name="Genome Biol.">
        <title>Transcriptome and methylome profiling reveals relics of genome dominance in the mesopolyploid Brassica oleracea.</title>
        <authorList>
            <person name="Parkin I.A."/>
            <person name="Koh C."/>
            <person name="Tang H."/>
            <person name="Robinson S.J."/>
            <person name="Kagale S."/>
            <person name="Clarke W.E."/>
            <person name="Town C.D."/>
            <person name="Nixon J."/>
            <person name="Krishnakumar V."/>
            <person name="Bidwell S.L."/>
            <person name="Denoeud F."/>
            <person name="Belcram H."/>
            <person name="Links M.G."/>
            <person name="Just J."/>
            <person name="Clarke C."/>
            <person name="Bender T."/>
            <person name="Huebert T."/>
            <person name="Mason A.S."/>
            <person name="Pires J.C."/>
            <person name="Barker G."/>
            <person name="Moore J."/>
            <person name="Walley P.G."/>
            <person name="Manoli S."/>
            <person name="Batley J."/>
            <person name="Edwards D."/>
            <person name="Nelson M.N."/>
            <person name="Wang X."/>
            <person name="Paterson A.H."/>
            <person name="King G."/>
            <person name="Bancroft I."/>
            <person name="Chalhoub B."/>
            <person name="Sharpe A.G."/>
        </authorList>
    </citation>
    <scope>NUCLEOTIDE SEQUENCE</scope>
    <source>
        <strain evidence="7 8">cv. TO1000</strain>
    </source>
</reference>
<dbReference type="OrthoDB" id="1087887at2759"/>
<dbReference type="RefSeq" id="XP_013589533.1">
    <property type="nucleotide sequence ID" value="XM_013734079.1"/>
</dbReference>
<sequence>MSSSSSSSLSNTRSQTVGIPTTCWCGSKLTTYGAQTKENLFRRFYRCKLGIHRKTEHHLFKWVDEAIVEEVNMVDAKHNQLKEDVDSFKIYTTQHLEKQAIQFDKALIQLNSLIVDKDTSSGTNENSTIATKDTVQSPNQPSDANNSRAQLINIAVAAIAVGTMAWIYAKITN</sequence>
<dbReference type="PROSITE" id="PS51999">
    <property type="entry name" value="ZF_GRF"/>
    <property type="match status" value="1"/>
</dbReference>
<dbReference type="PANTHER" id="PTHR33248">
    <property type="entry name" value="ZINC ION-BINDING PROTEIN"/>
    <property type="match status" value="1"/>
</dbReference>